<evidence type="ECO:0000256" key="1">
    <source>
        <dbReference type="SAM" id="MobiDB-lite"/>
    </source>
</evidence>
<name>A0A9P6ANI9_9AGAM</name>
<gene>
    <name evidence="2" type="ORF">BS47DRAFT_1365513</name>
</gene>
<dbReference type="EMBL" id="MU129044">
    <property type="protein sequence ID" value="KAF9509052.1"/>
    <property type="molecule type" value="Genomic_DNA"/>
</dbReference>
<accession>A0A9P6ANI9</accession>
<evidence type="ECO:0000313" key="3">
    <source>
        <dbReference type="Proteomes" id="UP000886523"/>
    </source>
</evidence>
<feature type="region of interest" description="Disordered" evidence="1">
    <location>
        <begin position="157"/>
        <end position="180"/>
    </location>
</feature>
<comment type="caution">
    <text evidence="2">The sequence shown here is derived from an EMBL/GenBank/DDBJ whole genome shotgun (WGS) entry which is preliminary data.</text>
</comment>
<dbReference type="Proteomes" id="UP000886523">
    <property type="component" value="Unassembled WGS sequence"/>
</dbReference>
<sequence>MKRRPANDGWPAKTQTEPHTRFGGCVVALRYYYSFLVPSLRENPPDEDTDEPPVRAATQAQSARPPKRRSTKPCATHPLRRVCGNIRSLPYVKTHPTTIWTSPQYTSQCAATQASSAHPPNTTIDEIAYHTPAAAGCTKAPKEQQKLLFCAKIPAQKRDVRSHPPPATRNPIQEPSARTPATYATTDEIRYHTPAAAGLPSMHETPPNKNTANFQDEKEMCAATRNPIPEPATAGQNEYHTRFGGCGTTRSSRNDDSPQRRPATRPNDPPTVNRRASLPPMATNEPAEPPIKQRKAPHTP</sequence>
<proteinExistence type="predicted"/>
<keyword evidence="3" id="KW-1185">Reference proteome</keyword>
<feature type="region of interest" description="Disordered" evidence="1">
    <location>
        <begin position="40"/>
        <end position="75"/>
    </location>
</feature>
<organism evidence="2 3">
    <name type="scientific">Hydnum rufescens UP504</name>
    <dbReference type="NCBI Taxonomy" id="1448309"/>
    <lineage>
        <taxon>Eukaryota</taxon>
        <taxon>Fungi</taxon>
        <taxon>Dikarya</taxon>
        <taxon>Basidiomycota</taxon>
        <taxon>Agaricomycotina</taxon>
        <taxon>Agaricomycetes</taxon>
        <taxon>Cantharellales</taxon>
        <taxon>Hydnaceae</taxon>
        <taxon>Hydnum</taxon>
    </lineage>
</organism>
<protein>
    <submittedName>
        <fullName evidence="2">Uncharacterized protein</fullName>
    </submittedName>
</protein>
<dbReference type="AlphaFoldDB" id="A0A9P6ANI9"/>
<feature type="region of interest" description="Disordered" evidence="1">
    <location>
        <begin position="226"/>
        <end position="300"/>
    </location>
</feature>
<evidence type="ECO:0000313" key="2">
    <source>
        <dbReference type="EMBL" id="KAF9509052.1"/>
    </source>
</evidence>
<reference evidence="2" key="1">
    <citation type="journal article" date="2020" name="Nat. Commun.">
        <title>Large-scale genome sequencing of mycorrhizal fungi provides insights into the early evolution of symbiotic traits.</title>
        <authorList>
            <person name="Miyauchi S."/>
            <person name="Kiss E."/>
            <person name="Kuo A."/>
            <person name="Drula E."/>
            <person name="Kohler A."/>
            <person name="Sanchez-Garcia M."/>
            <person name="Morin E."/>
            <person name="Andreopoulos B."/>
            <person name="Barry K.W."/>
            <person name="Bonito G."/>
            <person name="Buee M."/>
            <person name="Carver A."/>
            <person name="Chen C."/>
            <person name="Cichocki N."/>
            <person name="Clum A."/>
            <person name="Culley D."/>
            <person name="Crous P.W."/>
            <person name="Fauchery L."/>
            <person name="Girlanda M."/>
            <person name="Hayes R.D."/>
            <person name="Keri Z."/>
            <person name="LaButti K."/>
            <person name="Lipzen A."/>
            <person name="Lombard V."/>
            <person name="Magnuson J."/>
            <person name="Maillard F."/>
            <person name="Murat C."/>
            <person name="Nolan M."/>
            <person name="Ohm R.A."/>
            <person name="Pangilinan J."/>
            <person name="Pereira M.F."/>
            <person name="Perotto S."/>
            <person name="Peter M."/>
            <person name="Pfister S."/>
            <person name="Riley R."/>
            <person name="Sitrit Y."/>
            <person name="Stielow J.B."/>
            <person name="Szollosi G."/>
            <person name="Zifcakova L."/>
            <person name="Stursova M."/>
            <person name="Spatafora J.W."/>
            <person name="Tedersoo L."/>
            <person name="Vaario L.M."/>
            <person name="Yamada A."/>
            <person name="Yan M."/>
            <person name="Wang P."/>
            <person name="Xu J."/>
            <person name="Bruns T."/>
            <person name="Baldrian P."/>
            <person name="Vilgalys R."/>
            <person name="Dunand C."/>
            <person name="Henrissat B."/>
            <person name="Grigoriev I.V."/>
            <person name="Hibbett D."/>
            <person name="Nagy L.G."/>
            <person name="Martin F.M."/>
        </authorList>
    </citation>
    <scope>NUCLEOTIDE SEQUENCE</scope>
    <source>
        <strain evidence="2">UP504</strain>
    </source>
</reference>